<evidence type="ECO:0000259" key="2">
    <source>
        <dbReference type="PROSITE" id="PS51391"/>
    </source>
</evidence>
<keyword evidence="3" id="KW-0808">Transferase</keyword>
<dbReference type="PROSITE" id="PS51391">
    <property type="entry name" value="CID"/>
    <property type="match status" value="1"/>
</dbReference>
<feature type="compositionally biased region" description="Gly residues" evidence="1">
    <location>
        <begin position="155"/>
        <end position="173"/>
    </location>
</feature>
<dbReference type="OMA" id="AREGMWA"/>
<dbReference type="InterPro" id="IPR024638">
    <property type="entry name" value="Ctk3_N"/>
</dbReference>
<dbReference type="PANTHER" id="PTHR28291">
    <property type="entry name" value="CTD KINASE SUBUNIT GAMMA"/>
    <property type="match status" value="1"/>
</dbReference>
<dbReference type="GO" id="GO:0016301">
    <property type="term" value="F:kinase activity"/>
    <property type="evidence" value="ECO:0007669"/>
    <property type="project" value="UniProtKB-KW"/>
</dbReference>
<evidence type="ECO:0000313" key="4">
    <source>
        <dbReference type="Proteomes" id="UP000016923"/>
    </source>
</evidence>
<dbReference type="Pfam" id="PF12350">
    <property type="entry name" value="CTK3_C"/>
    <property type="match status" value="1"/>
</dbReference>
<keyword evidence="3" id="KW-0418">Kinase</keyword>
<protein>
    <submittedName>
        <fullName evidence="3">Ctd kinase subunit gamma</fullName>
    </submittedName>
</protein>
<feature type="compositionally biased region" description="Low complexity" evidence="1">
    <location>
        <begin position="174"/>
        <end position="196"/>
    </location>
</feature>
<keyword evidence="4" id="KW-1185">Reference proteome</keyword>
<dbReference type="OrthoDB" id="21266at2759"/>
<accession>S3C5P3</accession>
<dbReference type="AlphaFoldDB" id="S3C5P3"/>
<dbReference type="InterPro" id="IPR042326">
    <property type="entry name" value="Ctk3"/>
</dbReference>
<name>S3C5P3_OPHP1</name>
<organism evidence="3 4">
    <name type="scientific">Ophiostoma piceae (strain UAMH 11346)</name>
    <name type="common">Sap stain fungus</name>
    <dbReference type="NCBI Taxonomy" id="1262450"/>
    <lineage>
        <taxon>Eukaryota</taxon>
        <taxon>Fungi</taxon>
        <taxon>Dikarya</taxon>
        <taxon>Ascomycota</taxon>
        <taxon>Pezizomycotina</taxon>
        <taxon>Sordariomycetes</taxon>
        <taxon>Sordariomycetidae</taxon>
        <taxon>Ophiostomatales</taxon>
        <taxon>Ophiostomataceae</taxon>
        <taxon>Ophiostoma</taxon>
    </lineage>
</organism>
<dbReference type="GO" id="GO:0045943">
    <property type="term" value="P:positive regulation of transcription by RNA polymerase I"/>
    <property type="evidence" value="ECO:0007669"/>
    <property type="project" value="TreeGrafter"/>
</dbReference>
<dbReference type="InterPro" id="IPR006569">
    <property type="entry name" value="CID_dom"/>
</dbReference>
<reference evidence="3 4" key="1">
    <citation type="journal article" date="2013" name="BMC Genomics">
        <title>The genome and transcriptome of the pine saprophyte Ophiostoma piceae, and a comparison with the bark beetle-associated pine pathogen Grosmannia clavigera.</title>
        <authorList>
            <person name="Haridas S."/>
            <person name="Wang Y."/>
            <person name="Lim L."/>
            <person name="Massoumi Alamouti S."/>
            <person name="Jackman S."/>
            <person name="Docking R."/>
            <person name="Robertson G."/>
            <person name="Birol I."/>
            <person name="Bohlmann J."/>
            <person name="Breuil C."/>
        </authorList>
    </citation>
    <scope>NUCLEOTIDE SEQUENCE [LARGE SCALE GENOMIC DNA]</scope>
    <source>
        <strain evidence="3 4">UAMH 11346</strain>
    </source>
</reference>
<feature type="domain" description="CID" evidence="2">
    <location>
        <begin position="3"/>
        <end position="140"/>
    </location>
</feature>
<dbReference type="STRING" id="1262450.S3C5P3"/>
<proteinExistence type="predicted"/>
<dbReference type="VEuPathDB" id="FungiDB:F503_04426"/>
<dbReference type="eggNOG" id="ENOG502S1MK">
    <property type="taxonomic scope" value="Eukaryota"/>
</dbReference>
<feature type="region of interest" description="Disordered" evidence="1">
    <location>
        <begin position="143"/>
        <end position="230"/>
    </location>
</feature>
<dbReference type="HOGENOM" id="CLU_051552_0_0_1"/>
<evidence type="ECO:0000256" key="1">
    <source>
        <dbReference type="SAM" id="MobiDB-lite"/>
    </source>
</evidence>
<dbReference type="GO" id="GO:0070692">
    <property type="term" value="C:CTDK-1 complex"/>
    <property type="evidence" value="ECO:0007669"/>
    <property type="project" value="InterPro"/>
</dbReference>
<dbReference type="PANTHER" id="PTHR28291:SF1">
    <property type="entry name" value="CTD KINASE SUBUNIT GAMMA"/>
    <property type="match status" value="1"/>
</dbReference>
<dbReference type="EMBL" id="KE148148">
    <property type="protein sequence ID" value="EPE08839.1"/>
    <property type="molecule type" value="Genomic_DNA"/>
</dbReference>
<feature type="compositionally biased region" description="Basic and acidic residues" evidence="1">
    <location>
        <begin position="215"/>
        <end position="229"/>
    </location>
</feature>
<dbReference type="Pfam" id="PF12243">
    <property type="entry name" value="CTK3"/>
    <property type="match status" value="1"/>
</dbReference>
<dbReference type="InterPro" id="IPR024637">
    <property type="entry name" value="Ctk3_C"/>
</dbReference>
<dbReference type="FunFam" id="1.25.40.90:FF:000032">
    <property type="entry name" value="CTD kinase subunit gamma"/>
    <property type="match status" value="1"/>
</dbReference>
<dbReference type="Gene3D" id="1.25.40.90">
    <property type="match status" value="1"/>
</dbReference>
<sequence length="302" mass="32883">MADPFEVRVRFSAQLQNLSASVASSQRAATTALRHKDMDEDLHSCIIEQLEKPQTALNKRANIMYFIEHLLELAQREGNNDYVAMLQRDIIRVVDAVAPESGQGAANVKVVRRVLNNLQQKGFLEAQAVTEIEEVLKERETDLMSSPAMGRHGGEAGASGGRGAGGQDGGSGADGATDDAANTNNQARSQSNSSRRQNGRGGADAGAGRNSAGGLDKKQIEERIEEDRERHKRLREGIWAIPKGPDAEMWKLWDETSDLGEDDHLMGEEELAEREKTVHTSCVHRAERLAAGAPSLVEPNGR</sequence>
<evidence type="ECO:0000313" key="3">
    <source>
        <dbReference type="EMBL" id="EPE08839.1"/>
    </source>
</evidence>
<gene>
    <name evidence="3" type="ORF">F503_04426</name>
</gene>
<dbReference type="GO" id="GO:0032786">
    <property type="term" value="P:positive regulation of DNA-templated transcription, elongation"/>
    <property type="evidence" value="ECO:0007669"/>
    <property type="project" value="InterPro"/>
</dbReference>
<dbReference type="Proteomes" id="UP000016923">
    <property type="component" value="Unassembled WGS sequence"/>
</dbReference>
<dbReference type="InterPro" id="IPR008942">
    <property type="entry name" value="ENTH_VHS"/>
</dbReference>